<proteinExistence type="predicted"/>
<organism evidence="2">
    <name type="scientific">uncultured Caudovirales phage</name>
    <dbReference type="NCBI Taxonomy" id="2100421"/>
    <lineage>
        <taxon>Viruses</taxon>
        <taxon>Duplodnaviria</taxon>
        <taxon>Heunggongvirae</taxon>
        <taxon>Uroviricota</taxon>
        <taxon>Caudoviricetes</taxon>
        <taxon>Peduoviridae</taxon>
        <taxon>Maltschvirus</taxon>
        <taxon>Maltschvirus maltsch</taxon>
    </lineage>
</organism>
<keyword evidence="1" id="KW-1133">Transmembrane helix</keyword>
<accession>A0A6J5KYK3</accession>
<reference evidence="2" key="1">
    <citation type="submission" date="2020-04" db="EMBL/GenBank/DDBJ databases">
        <authorList>
            <person name="Chiriac C."/>
            <person name="Salcher M."/>
            <person name="Ghai R."/>
            <person name="Kavagutti S V."/>
        </authorList>
    </citation>
    <scope>NUCLEOTIDE SEQUENCE</scope>
</reference>
<keyword evidence="1" id="KW-0812">Transmembrane</keyword>
<sequence>MILSFIPTIVFHLLVIAGVLGIVASFFLTVIPFINLYKLPVQIASIILLVFGIYFEGAINTQAVWEQKVAVMEVLVAKQEADSAEANTKIVELVAKNEKLILEKDNATDKIITKYITKYDNRCDLPNVTISVHNSASQNLIPKSPSNTN</sequence>
<protein>
    <submittedName>
        <fullName evidence="2">Uncharacterized protein</fullName>
    </submittedName>
</protein>
<feature type="transmembrane region" description="Helical" evidence="1">
    <location>
        <begin position="9"/>
        <end position="34"/>
    </location>
</feature>
<evidence type="ECO:0000256" key="1">
    <source>
        <dbReference type="SAM" id="Phobius"/>
    </source>
</evidence>
<dbReference type="EMBL" id="LR796186">
    <property type="protein sequence ID" value="CAB4125029.1"/>
    <property type="molecule type" value="Genomic_DNA"/>
</dbReference>
<keyword evidence="1" id="KW-0472">Membrane</keyword>
<gene>
    <name evidence="2" type="ORF">UFOVP58_52</name>
</gene>
<feature type="transmembrane region" description="Helical" evidence="1">
    <location>
        <begin position="40"/>
        <end position="59"/>
    </location>
</feature>
<evidence type="ECO:0000313" key="2">
    <source>
        <dbReference type="EMBL" id="CAB4125029.1"/>
    </source>
</evidence>
<name>A0A6J5KYK3_9CAUD</name>